<keyword evidence="2" id="KW-1185">Reference proteome</keyword>
<accession>C5L0U2</accession>
<dbReference type="OrthoDB" id="10067602at2759"/>
<dbReference type="Proteomes" id="UP000007800">
    <property type="component" value="Unassembled WGS sequence"/>
</dbReference>
<dbReference type="RefSeq" id="XP_002777789.1">
    <property type="nucleotide sequence ID" value="XM_002777743.1"/>
</dbReference>
<dbReference type="GeneID" id="9052509"/>
<sequence>MEPSGVEATGERIFCPEQIQIPQQLHEVLKYLTKEVIRCNPVGVDKVSNEEAQARIYKFAIKLCEQKLEALNGNTALSDSKVEGQ</sequence>
<name>C5L0U2_PERM5</name>
<proteinExistence type="predicted"/>
<dbReference type="Gene3D" id="1.20.890.10">
    <property type="entry name" value="cAMP-dependent protein kinase regulatory subunit, dimerization-anchoring domain"/>
    <property type="match status" value="1"/>
</dbReference>
<protein>
    <submittedName>
        <fullName evidence="1">Uncharacterized protein</fullName>
    </submittedName>
</protein>
<dbReference type="EMBL" id="GG678140">
    <property type="protein sequence ID" value="EER09584.1"/>
    <property type="molecule type" value="Genomic_DNA"/>
</dbReference>
<evidence type="ECO:0000313" key="1">
    <source>
        <dbReference type="EMBL" id="EER09584.1"/>
    </source>
</evidence>
<evidence type="ECO:0000313" key="2">
    <source>
        <dbReference type="Proteomes" id="UP000007800"/>
    </source>
</evidence>
<dbReference type="AlphaFoldDB" id="C5L0U2"/>
<dbReference type="InParanoid" id="C5L0U2"/>
<reference evidence="1 2" key="1">
    <citation type="submission" date="2008-07" db="EMBL/GenBank/DDBJ databases">
        <authorList>
            <person name="El-Sayed N."/>
            <person name="Caler E."/>
            <person name="Inman J."/>
            <person name="Amedeo P."/>
            <person name="Hass B."/>
            <person name="Wortman J."/>
        </authorList>
    </citation>
    <scope>NUCLEOTIDE SEQUENCE [LARGE SCALE GENOMIC DNA]</scope>
    <source>
        <strain evidence="2">ATCC 50983 / TXsc</strain>
    </source>
</reference>
<organism evidence="2">
    <name type="scientific">Perkinsus marinus (strain ATCC 50983 / TXsc)</name>
    <dbReference type="NCBI Taxonomy" id="423536"/>
    <lineage>
        <taxon>Eukaryota</taxon>
        <taxon>Sar</taxon>
        <taxon>Alveolata</taxon>
        <taxon>Perkinsozoa</taxon>
        <taxon>Perkinsea</taxon>
        <taxon>Perkinsida</taxon>
        <taxon>Perkinsidae</taxon>
        <taxon>Perkinsus</taxon>
    </lineage>
</organism>
<gene>
    <name evidence="1" type="ORF">Pmar_PMAR008724</name>
</gene>